<evidence type="ECO:0000313" key="1">
    <source>
        <dbReference type="EMBL" id="UXN59031.1"/>
    </source>
</evidence>
<proteinExistence type="predicted"/>
<dbReference type="EMBL" id="CP104972">
    <property type="protein sequence ID" value="UXN59031.1"/>
    <property type="molecule type" value="Genomic_DNA"/>
</dbReference>
<sequence>MGDHFTLSDYPERWNDLYSLVGLIAVENSSCDWLVFEMFRIAPKWDRYDASGLYYALRAEAGQRDMTLTVLPDRMKAPEELELFAKIKSAFDRLGTQQWLCPHALVNAP</sequence>
<dbReference type="Proteomes" id="UP001061991">
    <property type="component" value="Plasmid p_unnamed1"/>
</dbReference>
<protein>
    <submittedName>
        <fullName evidence="1">Uncharacterized protein</fullName>
    </submittedName>
</protein>
<accession>A0ACD4CZI1</accession>
<keyword evidence="2" id="KW-1185">Reference proteome</keyword>
<evidence type="ECO:0000313" key="2">
    <source>
        <dbReference type="Proteomes" id="UP001061991"/>
    </source>
</evidence>
<keyword evidence="1" id="KW-0614">Plasmid</keyword>
<geneLocation type="plasmid" evidence="1 2">
    <name>p_unnamed1</name>
</geneLocation>
<gene>
    <name evidence="1" type="ORF">N8E88_09070</name>
</gene>
<organism evidence="1 2">
    <name type="scientific">Phyllobacterium zundukense</name>
    <dbReference type="NCBI Taxonomy" id="1867719"/>
    <lineage>
        <taxon>Bacteria</taxon>
        <taxon>Pseudomonadati</taxon>
        <taxon>Pseudomonadota</taxon>
        <taxon>Alphaproteobacteria</taxon>
        <taxon>Hyphomicrobiales</taxon>
        <taxon>Phyllobacteriaceae</taxon>
        <taxon>Phyllobacterium</taxon>
    </lineage>
</organism>
<reference evidence="1" key="1">
    <citation type="submission" date="2022-09" db="EMBL/GenBank/DDBJ databases">
        <title>Interaction between co-microsymbionts with complementary sets of symbiotic genes in legume-rhizobium systems.</title>
        <authorList>
            <person name="Safronova V."/>
            <person name="Sazanova A."/>
            <person name="Afonin A."/>
            <person name="Chirak E."/>
        </authorList>
    </citation>
    <scope>NUCLEOTIDE SEQUENCE</scope>
    <source>
        <strain evidence="1">A18/3m</strain>
    </source>
</reference>
<name>A0ACD4CZI1_9HYPH</name>